<feature type="binding site" evidence="7">
    <location>
        <position position="44"/>
    </location>
    <ligand>
        <name>NADP(+)</name>
        <dbReference type="ChEBI" id="CHEBI:58349"/>
    </ligand>
</feature>
<evidence type="ECO:0000313" key="12">
    <source>
        <dbReference type="Proteomes" id="UP001142610"/>
    </source>
</evidence>
<gene>
    <name evidence="7 11" type="primary">zwf</name>
    <name evidence="11" type="ORF">NOG11_00930</name>
</gene>
<feature type="domain" description="Glucose-6-phosphate dehydrogenase C-terminal" evidence="10">
    <location>
        <begin position="184"/>
        <end position="480"/>
    </location>
</feature>
<dbReference type="PIRSF" id="PIRSF000110">
    <property type="entry name" value="G6PD"/>
    <property type="match status" value="1"/>
</dbReference>
<keyword evidence="3 7" id="KW-0313">Glucose metabolism</keyword>
<evidence type="ECO:0000259" key="10">
    <source>
        <dbReference type="Pfam" id="PF02781"/>
    </source>
</evidence>
<feature type="binding site" evidence="7">
    <location>
        <position position="334"/>
    </location>
    <ligand>
        <name>substrate</name>
    </ligand>
</feature>
<dbReference type="GO" id="GO:0009051">
    <property type="term" value="P:pentose-phosphate shunt, oxidative branch"/>
    <property type="evidence" value="ECO:0007669"/>
    <property type="project" value="TreeGrafter"/>
</dbReference>
<evidence type="ECO:0000256" key="1">
    <source>
        <dbReference type="ARBA" id="ARBA00004937"/>
    </source>
</evidence>
<evidence type="ECO:0000256" key="8">
    <source>
        <dbReference type="SAM" id="MobiDB-lite"/>
    </source>
</evidence>
<proteinExistence type="inferred from homology"/>
<dbReference type="EMBL" id="JANIBC010000001">
    <property type="protein sequence ID" value="MCQ8183942.1"/>
    <property type="molecule type" value="Genomic_DNA"/>
</dbReference>
<evidence type="ECO:0000256" key="4">
    <source>
        <dbReference type="ARBA" id="ARBA00022857"/>
    </source>
</evidence>
<evidence type="ECO:0000313" key="11">
    <source>
        <dbReference type="EMBL" id="MCQ8183942.1"/>
    </source>
</evidence>
<feature type="region of interest" description="Disordered" evidence="8">
    <location>
        <begin position="457"/>
        <end position="482"/>
    </location>
</feature>
<feature type="binding site" evidence="7">
    <location>
        <position position="172"/>
    </location>
    <ligand>
        <name>substrate</name>
    </ligand>
</feature>
<comment type="caution">
    <text evidence="7">Lacks conserved residue(s) required for the propagation of feature annotation.</text>
</comment>
<sequence>MTADTFVLFGATGDLAKRMLFPSLYHLHQEGFLPDHLRIIACARSPRSHEEFRADVEASVRERGGKEIDHDLTPFLERVFYLSLDVTTPEGYDELSRIIHEGGCGKEVVYYLSTSPSIFGEVCRGLKSHGLADAPNRCVVEKPIGYDLESNIEINDTVAKAFSEERTFRIDHYLGKETVQNLVALRFANRIFEPLWNSETIKSVQISISETVGAEGRGGYYDEYGAMRDMMQNHLLQLLCLVAMEPPSSLSAEAIRNEKVKVLKSLAPITKDNVESKTVRGQYSEGFCPNGGQAPSYRHDVENPDSGTETYVAVAAEIQNWRWAGVPFYLETGKRMAERKTQVVIAFRPLPHSIFGQGVSENELHIVLQPEERITLQIMNKQPGLSAEGMPLEELPLNLSLVERNNGARRRIAYEQLILDALLDNPSLFVQRDEQEAAWRWIDSIADAWRERGMEPKGYRAGSAGPSAKHVLTERNGDSWYE</sequence>
<dbReference type="Pfam" id="PF02781">
    <property type="entry name" value="G6PD_C"/>
    <property type="match status" value="1"/>
</dbReference>
<comment type="caution">
    <text evidence="11">The sequence shown here is derived from an EMBL/GenBank/DDBJ whole genome shotgun (WGS) entry which is preliminary data.</text>
</comment>
<dbReference type="EC" id="1.1.1.49" evidence="7"/>
<dbReference type="Gene3D" id="3.40.50.720">
    <property type="entry name" value="NAD(P)-binding Rossmann-like Domain"/>
    <property type="match status" value="1"/>
</dbReference>
<accession>A0A9X2L6H1</accession>
<dbReference type="InterPro" id="IPR022674">
    <property type="entry name" value="G6P_DH_NAD-bd"/>
</dbReference>
<reference evidence="11" key="1">
    <citation type="submission" date="2022-07" db="EMBL/GenBank/DDBJ databases">
        <title>Parvularcula maris sp. nov., an algicidal bacterium isolated from seawater.</title>
        <authorList>
            <person name="Li F."/>
        </authorList>
    </citation>
    <scope>NUCLEOTIDE SEQUENCE</scope>
    <source>
        <strain evidence="11">BGMRC 0090</strain>
    </source>
</reference>
<evidence type="ECO:0000259" key="9">
    <source>
        <dbReference type="Pfam" id="PF00479"/>
    </source>
</evidence>
<feature type="binding site" evidence="7">
    <location>
        <begin position="10"/>
        <end position="17"/>
    </location>
    <ligand>
        <name>NADP(+)</name>
        <dbReference type="ChEBI" id="CHEBI:58349"/>
    </ligand>
</feature>
<dbReference type="InterPro" id="IPR019796">
    <property type="entry name" value="G6P_DH_AS"/>
</dbReference>
<keyword evidence="12" id="KW-1185">Reference proteome</keyword>
<protein>
    <recommendedName>
        <fullName evidence="7">Glucose-6-phosphate 1-dehydrogenase</fullName>
        <shortName evidence="7">G6PD</shortName>
        <ecNumber evidence="7">1.1.1.49</ecNumber>
    </recommendedName>
</protein>
<feature type="binding site" evidence="7">
    <location>
        <position position="210"/>
    </location>
    <ligand>
        <name>substrate</name>
    </ligand>
</feature>
<dbReference type="HAMAP" id="MF_00966">
    <property type="entry name" value="G6PD"/>
    <property type="match status" value="1"/>
</dbReference>
<feature type="binding site" evidence="7">
    <location>
        <position position="142"/>
    </location>
    <ligand>
        <name>NADP(+)</name>
        <dbReference type="ChEBI" id="CHEBI:58349"/>
    </ligand>
</feature>
<dbReference type="GO" id="GO:0004345">
    <property type="term" value="F:glucose-6-phosphate dehydrogenase activity"/>
    <property type="evidence" value="ECO:0007669"/>
    <property type="project" value="UniProtKB-UniRule"/>
</dbReference>
<keyword evidence="4 7" id="KW-0521">NADP</keyword>
<feature type="active site" description="Proton acceptor" evidence="7">
    <location>
        <position position="234"/>
    </location>
</feature>
<dbReference type="PROSITE" id="PS00069">
    <property type="entry name" value="G6P_DEHYDROGENASE"/>
    <property type="match status" value="1"/>
</dbReference>
<dbReference type="Gene3D" id="3.30.360.10">
    <property type="entry name" value="Dihydrodipicolinate Reductase, domain 2"/>
    <property type="match status" value="1"/>
</dbReference>
<evidence type="ECO:0000256" key="5">
    <source>
        <dbReference type="ARBA" id="ARBA00023002"/>
    </source>
</evidence>
<dbReference type="GO" id="GO:0005829">
    <property type="term" value="C:cytosol"/>
    <property type="evidence" value="ECO:0007669"/>
    <property type="project" value="TreeGrafter"/>
</dbReference>
<dbReference type="NCBIfam" id="TIGR00871">
    <property type="entry name" value="zwf"/>
    <property type="match status" value="1"/>
</dbReference>
<feature type="compositionally biased region" description="Basic and acidic residues" evidence="8">
    <location>
        <begin position="471"/>
        <end position="482"/>
    </location>
</feature>
<dbReference type="GO" id="GO:0050661">
    <property type="term" value="F:NADP binding"/>
    <property type="evidence" value="ECO:0007669"/>
    <property type="project" value="UniProtKB-UniRule"/>
</dbReference>
<dbReference type="RefSeq" id="WP_256617746.1">
    <property type="nucleotide sequence ID" value="NZ_JANIBC010000001.1"/>
</dbReference>
<keyword evidence="6 7" id="KW-0119">Carbohydrate metabolism</keyword>
<feature type="binding site" evidence="7">
    <location>
        <position position="176"/>
    </location>
    <ligand>
        <name>substrate</name>
    </ligand>
</feature>
<evidence type="ECO:0000256" key="2">
    <source>
        <dbReference type="ARBA" id="ARBA00009975"/>
    </source>
</evidence>
<comment type="pathway">
    <text evidence="1 7">Carbohydrate degradation; pentose phosphate pathway; D-ribulose 5-phosphate from D-glucose 6-phosphate (oxidative stage): step 1/3.</text>
</comment>
<dbReference type="PANTHER" id="PTHR23429:SF0">
    <property type="entry name" value="GLUCOSE-6-PHOSPHATE 1-DEHYDROGENASE"/>
    <property type="match status" value="1"/>
</dbReference>
<comment type="function">
    <text evidence="7">Catalyzes the oxidation of glucose 6-phosphate to 6-phosphogluconolactone.</text>
</comment>
<comment type="similarity">
    <text evidence="2 7">Belongs to the glucose-6-phosphate dehydrogenase family.</text>
</comment>
<dbReference type="PANTHER" id="PTHR23429">
    <property type="entry name" value="GLUCOSE-6-PHOSPHATE 1-DEHYDROGENASE G6PD"/>
    <property type="match status" value="1"/>
</dbReference>
<comment type="catalytic activity">
    <reaction evidence="7">
        <text>D-glucose 6-phosphate + NADP(+) = 6-phospho-D-glucono-1,5-lactone + NADPH + H(+)</text>
        <dbReference type="Rhea" id="RHEA:15841"/>
        <dbReference type="ChEBI" id="CHEBI:15378"/>
        <dbReference type="ChEBI" id="CHEBI:57783"/>
        <dbReference type="ChEBI" id="CHEBI:57955"/>
        <dbReference type="ChEBI" id="CHEBI:58349"/>
        <dbReference type="ChEBI" id="CHEBI:61548"/>
        <dbReference type="EC" id="1.1.1.49"/>
    </reaction>
</comment>
<dbReference type="InterPro" id="IPR036291">
    <property type="entry name" value="NAD(P)-bd_dom_sf"/>
</dbReference>
<dbReference type="Proteomes" id="UP001142610">
    <property type="component" value="Unassembled WGS sequence"/>
</dbReference>
<dbReference type="InterPro" id="IPR022675">
    <property type="entry name" value="G6P_DH_C"/>
</dbReference>
<organism evidence="11 12">
    <name type="scientific">Parvularcula maris</name>
    <dbReference type="NCBI Taxonomy" id="2965077"/>
    <lineage>
        <taxon>Bacteria</taxon>
        <taxon>Pseudomonadati</taxon>
        <taxon>Pseudomonadota</taxon>
        <taxon>Alphaproteobacteria</taxon>
        <taxon>Parvularculales</taxon>
        <taxon>Parvularculaceae</taxon>
        <taxon>Parvularcula</taxon>
    </lineage>
</organism>
<feature type="binding site" evidence="7">
    <location>
        <position position="229"/>
    </location>
    <ligand>
        <name>substrate</name>
    </ligand>
</feature>
<dbReference type="SUPFAM" id="SSF51735">
    <property type="entry name" value="NAD(P)-binding Rossmann-fold domains"/>
    <property type="match status" value="1"/>
</dbReference>
<dbReference type="SUPFAM" id="SSF55347">
    <property type="entry name" value="Glyceraldehyde-3-phosphate dehydrogenase-like, C-terminal domain"/>
    <property type="match status" value="1"/>
</dbReference>
<feature type="binding site" evidence="7">
    <location>
        <begin position="85"/>
        <end position="86"/>
    </location>
    <ligand>
        <name>NADP(+)</name>
        <dbReference type="ChEBI" id="CHEBI:58349"/>
    </ligand>
</feature>
<feature type="domain" description="Glucose-6-phosphate dehydrogenase NAD-binding" evidence="9">
    <location>
        <begin position="7"/>
        <end position="181"/>
    </location>
</feature>
<dbReference type="AlphaFoldDB" id="A0A9X2L6H1"/>
<dbReference type="InterPro" id="IPR001282">
    <property type="entry name" value="G6P_DH"/>
</dbReference>
<dbReference type="PRINTS" id="PR00079">
    <property type="entry name" value="G6PDHDRGNASE"/>
</dbReference>
<dbReference type="GO" id="GO:0006006">
    <property type="term" value="P:glucose metabolic process"/>
    <property type="evidence" value="ECO:0007669"/>
    <property type="project" value="UniProtKB-KW"/>
</dbReference>
<name>A0A9X2L6H1_9PROT</name>
<evidence type="ECO:0000256" key="7">
    <source>
        <dbReference type="HAMAP-Rule" id="MF_00966"/>
    </source>
</evidence>
<dbReference type="Pfam" id="PF00479">
    <property type="entry name" value="G6PD_N"/>
    <property type="match status" value="1"/>
</dbReference>
<evidence type="ECO:0000256" key="3">
    <source>
        <dbReference type="ARBA" id="ARBA00022526"/>
    </source>
</evidence>
<keyword evidence="5 7" id="KW-0560">Oxidoreductase</keyword>
<evidence type="ECO:0000256" key="6">
    <source>
        <dbReference type="ARBA" id="ARBA00023277"/>
    </source>
</evidence>